<reference evidence="9 10" key="1">
    <citation type="submission" date="2009-08" db="EMBL/GenBank/DDBJ databases">
        <title>The Genome Sequence of Spizellomyces punctatus strain DAOM BR117.</title>
        <authorList>
            <consortium name="The Broad Institute Genome Sequencing Platform"/>
            <person name="Russ C."/>
            <person name="Cuomo C."/>
            <person name="Shea T."/>
            <person name="Young S.K."/>
            <person name="Zeng Q."/>
            <person name="Koehrsen M."/>
            <person name="Haas B."/>
            <person name="Borodovsky M."/>
            <person name="Guigo R."/>
            <person name="Alvarado L."/>
            <person name="Berlin A."/>
            <person name="Bochicchio J."/>
            <person name="Borenstein D."/>
            <person name="Chapman S."/>
            <person name="Chen Z."/>
            <person name="Engels R."/>
            <person name="Freedman E."/>
            <person name="Gellesch M."/>
            <person name="Goldberg J."/>
            <person name="Griggs A."/>
            <person name="Gujja S."/>
            <person name="Heiman D."/>
            <person name="Hepburn T."/>
            <person name="Howarth C."/>
            <person name="Jen D."/>
            <person name="Larson L."/>
            <person name="Lewis B."/>
            <person name="Mehta T."/>
            <person name="Park D."/>
            <person name="Pearson M."/>
            <person name="Roberts A."/>
            <person name="Saif S."/>
            <person name="Shenoy N."/>
            <person name="Sisk P."/>
            <person name="Stolte C."/>
            <person name="Sykes S."/>
            <person name="Thomson T."/>
            <person name="Walk T."/>
            <person name="White J."/>
            <person name="Yandava C."/>
            <person name="Burger G."/>
            <person name="Gray M.W."/>
            <person name="Holland P.W.H."/>
            <person name="King N."/>
            <person name="Lang F.B.F."/>
            <person name="Roger A.J."/>
            <person name="Ruiz-Trillo I."/>
            <person name="Lander E."/>
            <person name="Nusbaum C."/>
        </authorList>
    </citation>
    <scope>NUCLEOTIDE SEQUENCE [LARGE SCALE GENOMIC DNA]</scope>
    <source>
        <strain evidence="9 10">DAOM BR117</strain>
    </source>
</reference>
<dbReference type="GeneID" id="27690380"/>
<dbReference type="EMBL" id="KQ257463">
    <property type="protein sequence ID" value="KNC97670.1"/>
    <property type="molecule type" value="Genomic_DNA"/>
</dbReference>
<evidence type="ECO:0000256" key="3">
    <source>
        <dbReference type="ARBA" id="ARBA00022692"/>
    </source>
</evidence>
<dbReference type="OrthoDB" id="340608at2759"/>
<evidence type="ECO:0000256" key="1">
    <source>
        <dbReference type="ARBA" id="ARBA00004141"/>
    </source>
</evidence>
<dbReference type="STRING" id="645134.A0A0L0H817"/>
<evidence type="ECO:0000256" key="5">
    <source>
        <dbReference type="ARBA" id="ARBA00023136"/>
    </source>
</evidence>
<dbReference type="Pfam" id="PF03381">
    <property type="entry name" value="CDC50"/>
    <property type="match status" value="1"/>
</dbReference>
<gene>
    <name evidence="9" type="ORF">SPPG_07137</name>
</gene>
<evidence type="ECO:0008006" key="11">
    <source>
        <dbReference type="Google" id="ProtNLM"/>
    </source>
</evidence>
<evidence type="ECO:0000313" key="9">
    <source>
        <dbReference type="EMBL" id="KNC97670.1"/>
    </source>
</evidence>
<dbReference type="GO" id="GO:0005886">
    <property type="term" value="C:plasma membrane"/>
    <property type="evidence" value="ECO:0007669"/>
    <property type="project" value="TreeGrafter"/>
</dbReference>
<feature type="region of interest" description="Disordered" evidence="7">
    <location>
        <begin position="394"/>
        <end position="417"/>
    </location>
</feature>
<keyword evidence="4 8" id="KW-1133">Transmembrane helix</keyword>
<accession>A0A0L0H817</accession>
<organism evidence="9 10">
    <name type="scientific">Spizellomyces punctatus (strain DAOM BR117)</name>
    <dbReference type="NCBI Taxonomy" id="645134"/>
    <lineage>
        <taxon>Eukaryota</taxon>
        <taxon>Fungi</taxon>
        <taxon>Fungi incertae sedis</taxon>
        <taxon>Chytridiomycota</taxon>
        <taxon>Chytridiomycota incertae sedis</taxon>
        <taxon>Chytridiomycetes</taxon>
        <taxon>Spizellomycetales</taxon>
        <taxon>Spizellomycetaceae</taxon>
        <taxon>Spizellomyces</taxon>
    </lineage>
</organism>
<protein>
    <recommendedName>
        <fullName evidence="11">Lem3/Cdc50</fullName>
    </recommendedName>
</protein>
<dbReference type="Proteomes" id="UP000053201">
    <property type="component" value="Unassembled WGS sequence"/>
</dbReference>
<dbReference type="InterPro" id="IPR005045">
    <property type="entry name" value="CDC50/LEM3_fam"/>
</dbReference>
<keyword evidence="5 6" id="KW-0472">Membrane</keyword>
<evidence type="ECO:0000256" key="4">
    <source>
        <dbReference type="ARBA" id="ARBA00022989"/>
    </source>
</evidence>
<dbReference type="InParanoid" id="A0A0L0H817"/>
<evidence type="ECO:0000313" key="10">
    <source>
        <dbReference type="Proteomes" id="UP000053201"/>
    </source>
</evidence>
<dbReference type="PANTHER" id="PTHR10926:SF0">
    <property type="entry name" value="CDC50, ISOFORM A"/>
    <property type="match status" value="1"/>
</dbReference>
<name>A0A0L0H817_SPIPD</name>
<evidence type="ECO:0000256" key="2">
    <source>
        <dbReference type="ARBA" id="ARBA00009457"/>
    </source>
</evidence>
<dbReference type="PANTHER" id="PTHR10926">
    <property type="entry name" value="CELL CYCLE CONTROL PROTEIN 50"/>
    <property type="match status" value="1"/>
</dbReference>
<evidence type="ECO:0000256" key="8">
    <source>
        <dbReference type="SAM" id="Phobius"/>
    </source>
</evidence>
<dbReference type="PIRSF" id="PIRSF015840">
    <property type="entry name" value="DUF284_TM_euk"/>
    <property type="match status" value="1"/>
</dbReference>
<dbReference type="FunCoup" id="A0A0L0H817">
    <property type="interactions" value="277"/>
</dbReference>
<evidence type="ECO:0000256" key="6">
    <source>
        <dbReference type="PIRNR" id="PIRNR015840"/>
    </source>
</evidence>
<feature type="transmembrane region" description="Helical" evidence="8">
    <location>
        <begin position="352"/>
        <end position="373"/>
    </location>
</feature>
<sequence>MSDDRPKSKRPANTAFKQQRLKAWQPILTPKTVLPAFFIVGLIFVPLGIGLYIASEKVNEVMFDYTECKAQTPSATFSRTPGRAPIEEWRWDGQTCFIHFRISEILVPPVFLYYRLTNFYQNHRRYVKSFDANQLKGDQIGVQNLDKQLTNCDPLREAAKVYAANLTVIVNGGPQEIKKDAQVYPCGLIANSMFSDEISTNLSCIKSDFTGFPDGQTCANVKYAFSESGIAWPSDKEKYGVTQWKDRADDVTIATTLVPPPLWREAFPQWKDGYNFSNLPNLHEWERFQVWMRTAALPTFRKLYARTTGGGSALPPGLWEISIRDTFDVAKFSGTKSIVISTVSILGGKNPFLGAAYMAVGVICWVLGIVFLIRHMIKPRKLGDHTYLSWNQPQQNQARAPGVPEVGGERSSLIGGR</sequence>
<dbReference type="GO" id="GO:0045332">
    <property type="term" value="P:phospholipid translocation"/>
    <property type="evidence" value="ECO:0007669"/>
    <property type="project" value="UniProtKB-UniRule"/>
</dbReference>
<dbReference type="VEuPathDB" id="FungiDB:SPPG_07137"/>
<comment type="similarity">
    <text evidence="2 6">Belongs to the CDC50/LEM3 family.</text>
</comment>
<evidence type="ECO:0000256" key="7">
    <source>
        <dbReference type="SAM" id="MobiDB-lite"/>
    </source>
</evidence>
<dbReference type="eggNOG" id="KOG2952">
    <property type="taxonomic scope" value="Eukaryota"/>
</dbReference>
<dbReference type="GO" id="GO:0005783">
    <property type="term" value="C:endoplasmic reticulum"/>
    <property type="evidence" value="ECO:0007669"/>
    <property type="project" value="TreeGrafter"/>
</dbReference>
<dbReference type="OMA" id="TWNNDQP"/>
<comment type="subcellular location">
    <subcellularLocation>
        <location evidence="1">Membrane</location>
        <topology evidence="1">Multi-pass membrane protein</topology>
    </subcellularLocation>
</comment>
<keyword evidence="3 8" id="KW-0812">Transmembrane</keyword>
<dbReference type="RefSeq" id="XP_016605710.1">
    <property type="nucleotide sequence ID" value="XM_016755314.1"/>
</dbReference>
<keyword evidence="10" id="KW-1185">Reference proteome</keyword>
<dbReference type="AlphaFoldDB" id="A0A0L0H817"/>
<dbReference type="GO" id="GO:0005794">
    <property type="term" value="C:Golgi apparatus"/>
    <property type="evidence" value="ECO:0007669"/>
    <property type="project" value="TreeGrafter"/>
</dbReference>
<proteinExistence type="inferred from homology"/>
<feature type="transmembrane region" description="Helical" evidence="8">
    <location>
        <begin position="32"/>
        <end position="54"/>
    </location>
</feature>